<dbReference type="SUPFAM" id="SSF52540">
    <property type="entry name" value="P-loop containing nucleoside triphosphate hydrolases"/>
    <property type="match status" value="1"/>
</dbReference>
<dbReference type="PROSITE" id="PS50893">
    <property type="entry name" value="ABC_TRANSPORTER_2"/>
    <property type="match status" value="1"/>
</dbReference>
<dbReference type="GO" id="GO:0016020">
    <property type="term" value="C:membrane"/>
    <property type="evidence" value="ECO:0007669"/>
    <property type="project" value="InterPro"/>
</dbReference>
<dbReference type="SMART" id="SM00382">
    <property type="entry name" value="AAA"/>
    <property type="match status" value="1"/>
</dbReference>
<keyword evidence="2" id="KW-0813">Transport</keyword>
<keyword evidence="4 6" id="KW-0067">ATP-binding</keyword>
<dbReference type="Pfam" id="PF00005">
    <property type="entry name" value="ABC_tran"/>
    <property type="match status" value="1"/>
</dbReference>
<sequence length="426" mass="47016">MSNGWKNLENTQGLDDIAIRVQNVTKKFKLYENPITGPIRAFLGLKSGEKCKEFHAINDVSFDIKKGEVVGIIGLNGSGKTTLLKMIAGLLPVDEGQIEVNGHITALLALGVGVHPEFSGRENIYYSGLLMGISREEILDKMDSIIEFSEIGHFIDQPFRTYSSGMRARLLFSIAMSVEPEIIIIDEALATGDSHFVQKSAERVKQICQSGATVLFVSHNTAQIQQLCQRAIVLSSGEIHSIGDVNSQIKSYYQLVHKKEGELAHLNSIDIDSAQITTGNVKIKNVGIKRPDEQYGTSFYTGEAVEIDVEYESSYVDGKEVCIFIGFDLQSNGSYVAEVNSIALINPYTHDISIQKILLKKKGTITLSIPSLLLLNNHFSLWVMFYEPEGEILCEVRGVSGFFVSRRAYSDQVDAIAVLPAQMAQN</sequence>
<keyword evidence="7" id="KW-1185">Reference proteome</keyword>
<dbReference type="EMBL" id="FLYE01000012">
    <property type="protein sequence ID" value="SCA56237.1"/>
    <property type="molecule type" value="Genomic_DNA"/>
</dbReference>
<keyword evidence="3" id="KW-0547">Nucleotide-binding</keyword>
<evidence type="ECO:0000256" key="2">
    <source>
        <dbReference type="ARBA" id="ARBA00022448"/>
    </source>
</evidence>
<protein>
    <submittedName>
        <fullName evidence="6">ABC transporter, ATP-binding component</fullName>
    </submittedName>
</protein>
<dbReference type="CDD" id="cd03220">
    <property type="entry name" value="ABC_KpsT_Wzt"/>
    <property type="match status" value="1"/>
</dbReference>
<name>A0A1C3RG12_9PROT</name>
<dbReference type="GO" id="GO:0140359">
    <property type="term" value="F:ABC-type transporter activity"/>
    <property type="evidence" value="ECO:0007669"/>
    <property type="project" value="InterPro"/>
</dbReference>
<feature type="domain" description="ABC transporter" evidence="5">
    <location>
        <begin position="19"/>
        <end position="261"/>
    </location>
</feature>
<dbReference type="OrthoDB" id="9778870at2"/>
<dbReference type="InterPro" id="IPR003593">
    <property type="entry name" value="AAA+_ATPase"/>
</dbReference>
<accession>A0A1C3RG12</accession>
<dbReference type="InterPro" id="IPR017871">
    <property type="entry name" value="ABC_transporter-like_CS"/>
</dbReference>
<dbReference type="InterPro" id="IPR027417">
    <property type="entry name" value="P-loop_NTPase"/>
</dbReference>
<dbReference type="Gene3D" id="3.40.50.300">
    <property type="entry name" value="P-loop containing nucleotide triphosphate hydrolases"/>
    <property type="match status" value="1"/>
</dbReference>
<evidence type="ECO:0000259" key="5">
    <source>
        <dbReference type="PROSITE" id="PS50893"/>
    </source>
</evidence>
<dbReference type="PANTHER" id="PTHR46743:SF2">
    <property type="entry name" value="TEICHOIC ACIDS EXPORT ATP-BINDING PROTEIN TAGH"/>
    <property type="match status" value="1"/>
</dbReference>
<dbReference type="STRING" id="1867952.MTBPR1_20085"/>
<dbReference type="InterPro" id="IPR015860">
    <property type="entry name" value="ABC_transpr_TagH-like"/>
</dbReference>
<evidence type="ECO:0000313" key="7">
    <source>
        <dbReference type="Proteomes" id="UP000231658"/>
    </source>
</evidence>
<gene>
    <name evidence="6" type="ORF">MTBPR1_20085</name>
</gene>
<comment type="similarity">
    <text evidence="1">Belongs to the ABC transporter superfamily.</text>
</comment>
<dbReference type="RefSeq" id="WP_069186914.1">
    <property type="nucleotide sequence ID" value="NZ_FLYE01000012.1"/>
</dbReference>
<dbReference type="PANTHER" id="PTHR46743">
    <property type="entry name" value="TEICHOIC ACIDS EXPORT ATP-BINDING PROTEIN TAGH"/>
    <property type="match status" value="1"/>
</dbReference>
<dbReference type="InterPro" id="IPR003439">
    <property type="entry name" value="ABC_transporter-like_ATP-bd"/>
</dbReference>
<dbReference type="Proteomes" id="UP000231658">
    <property type="component" value="Unassembled WGS sequence"/>
</dbReference>
<evidence type="ECO:0000256" key="1">
    <source>
        <dbReference type="ARBA" id="ARBA00005417"/>
    </source>
</evidence>
<dbReference type="AlphaFoldDB" id="A0A1C3RG12"/>
<dbReference type="PROSITE" id="PS00211">
    <property type="entry name" value="ABC_TRANSPORTER_1"/>
    <property type="match status" value="1"/>
</dbReference>
<organism evidence="6 7">
    <name type="scientific">Candidatus Terasakiella magnetica</name>
    <dbReference type="NCBI Taxonomy" id="1867952"/>
    <lineage>
        <taxon>Bacteria</taxon>
        <taxon>Pseudomonadati</taxon>
        <taxon>Pseudomonadota</taxon>
        <taxon>Alphaproteobacteria</taxon>
        <taxon>Rhodospirillales</taxon>
        <taxon>Terasakiellaceae</taxon>
        <taxon>Terasakiella</taxon>
    </lineage>
</organism>
<dbReference type="InterPro" id="IPR050683">
    <property type="entry name" value="Bact_Polysacc_Export_ATP-bd"/>
</dbReference>
<proteinExistence type="inferred from homology"/>
<dbReference type="GO" id="GO:0016887">
    <property type="term" value="F:ATP hydrolysis activity"/>
    <property type="evidence" value="ECO:0007669"/>
    <property type="project" value="InterPro"/>
</dbReference>
<evidence type="ECO:0000256" key="4">
    <source>
        <dbReference type="ARBA" id="ARBA00022840"/>
    </source>
</evidence>
<evidence type="ECO:0000256" key="3">
    <source>
        <dbReference type="ARBA" id="ARBA00022741"/>
    </source>
</evidence>
<dbReference type="GO" id="GO:0005524">
    <property type="term" value="F:ATP binding"/>
    <property type="evidence" value="ECO:0007669"/>
    <property type="project" value="UniProtKB-KW"/>
</dbReference>
<evidence type="ECO:0000313" key="6">
    <source>
        <dbReference type="EMBL" id="SCA56237.1"/>
    </source>
</evidence>
<reference evidence="6 7" key="1">
    <citation type="submission" date="2016-07" db="EMBL/GenBank/DDBJ databases">
        <authorList>
            <person name="Lefevre C.T."/>
        </authorList>
    </citation>
    <scope>NUCLEOTIDE SEQUENCE [LARGE SCALE GENOMIC DNA]</scope>
    <source>
        <strain evidence="6">PR1</strain>
    </source>
</reference>